<sequence length="230" mass="23309">MLEVAPRVAFAAAFAWCTLASAAPDPQILSPPDGAVVTSPFTVQAKYGDVEYCDTGGCTDVPALYVELYVGPDNNATAIGKCDTSTECPDGKATFEVTLEPGEHVLRVIASDDFIGSASSENITITVEASATTTDGSTSTDGTETTSTTSPGTTDPVTTGGTTDPGTTGPDTTGPGTTGDGTSTTGDTTKGADTGSNNSKDDGCGCQATNESSSALLWLAAPLLLFRRRR</sequence>
<reference evidence="3" key="1">
    <citation type="submission" date="2022-11" db="EMBL/GenBank/DDBJ databases">
        <title>Minimal conservation of predation-associated metabolite biosynthetic gene clusters underscores biosynthetic potential of Myxococcota including descriptions for ten novel species: Archangium lansinium sp. nov., Myxococcus landrumus sp. nov., Nannocystis bai.</title>
        <authorList>
            <person name="Ahearne A."/>
            <person name="Stevens C."/>
            <person name="Dowd S."/>
        </authorList>
    </citation>
    <scope>NUCLEOTIDE SEQUENCE</scope>
    <source>
        <strain evidence="3">Fl3</strain>
    </source>
</reference>
<protein>
    <submittedName>
        <fullName evidence="3">MYXO-CTERM sorting domain-containing protein</fullName>
    </submittedName>
</protein>
<dbReference type="Gene3D" id="2.60.40.10">
    <property type="entry name" value="Immunoglobulins"/>
    <property type="match status" value="1"/>
</dbReference>
<dbReference type="Proteomes" id="UP001164459">
    <property type="component" value="Chromosome"/>
</dbReference>
<proteinExistence type="predicted"/>
<dbReference type="RefSeq" id="WP_269033757.1">
    <property type="nucleotide sequence ID" value="NZ_CP114040.1"/>
</dbReference>
<dbReference type="EMBL" id="CP114040">
    <property type="protein sequence ID" value="WAS91393.1"/>
    <property type="molecule type" value="Genomic_DNA"/>
</dbReference>
<evidence type="ECO:0000256" key="1">
    <source>
        <dbReference type="SAM" id="MobiDB-lite"/>
    </source>
</evidence>
<keyword evidence="4" id="KW-1185">Reference proteome</keyword>
<evidence type="ECO:0000313" key="3">
    <source>
        <dbReference type="EMBL" id="WAS91393.1"/>
    </source>
</evidence>
<evidence type="ECO:0000256" key="2">
    <source>
        <dbReference type="SAM" id="SignalP"/>
    </source>
</evidence>
<feature type="region of interest" description="Disordered" evidence="1">
    <location>
        <begin position="127"/>
        <end position="211"/>
    </location>
</feature>
<feature type="signal peptide" evidence="2">
    <location>
        <begin position="1"/>
        <end position="22"/>
    </location>
</feature>
<name>A0ABY7GWM7_9BACT</name>
<dbReference type="InterPro" id="IPR024038">
    <property type="entry name" value="MYXO-CTERM"/>
</dbReference>
<accession>A0ABY7GWM7</accession>
<feature type="chain" id="PRO_5045936876" evidence="2">
    <location>
        <begin position="23"/>
        <end position="230"/>
    </location>
</feature>
<dbReference type="InterPro" id="IPR013783">
    <property type="entry name" value="Ig-like_fold"/>
</dbReference>
<organism evidence="3 4">
    <name type="scientific">Nannocystis punicea</name>
    <dbReference type="NCBI Taxonomy" id="2995304"/>
    <lineage>
        <taxon>Bacteria</taxon>
        <taxon>Pseudomonadati</taxon>
        <taxon>Myxococcota</taxon>
        <taxon>Polyangia</taxon>
        <taxon>Nannocystales</taxon>
        <taxon>Nannocystaceae</taxon>
        <taxon>Nannocystis</taxon>
    </lineage>
</organism>
<feature type="compositionally biased region" description="Low complexity" evidence="1">
    <location>
        <begin position="132"/>
        <end position="195"/>
    </location>
</feature>
<gene>
    <name evidence="3" type="ORF">O0S08_34835</name>
</gene>
<keyword evidence="2" id="KW-0732">Signal</keyword>
<evidence type="ECO:0000313" key="4">
    <source>
        <dbReference type="Proteomes" id="UP001164459"/>
    </source>
</evidence>
<dbReference type="NCBIfam" id="TIGR03901">
    <property type="entry name" value="MYXO-CTERM"/>
    <property type="match status" value="1"/>
</dbReference>